<dbReference type="GO" id="GO:0005634">
    <property type="term" value="C:nucleus"/>
    <property type="evidence" value="ECO:0000318"/>
    <property type="project" value="GO_Central"/>
</dbReference>
<feature type="compositionally biased region" description="Polar residues" evidence="8">
    <location>
        <begin position="646"/>
        <end position="662"/>
    </location>
</feature>
<feature type="domain" description="Tyrosine specific protein phosphatases" evidence="10">
    <location>
        <begin position="209"/>
        <end position="286"/>
    </location>
</feature>
<evidence type="ECO:0000313" key="11">
    <source>
        <dbReference type="EnsemblMetazoa" id="XP_796904"/>
    </source>
</evidence>
<dbReference type="InterPro" id="IPR047170">
    <property type="entry name" value="PTN12/18/22"/>
</dbReference>
<dbReference type="EnsemblMetazoa" id="XM_791811">
    <property type="protein sequence ID" value="XP_796904"/>
    <property type="gene ID" value="LOC592279"/>
</dbReference>
<keyword evidence="4" id="KW-0597">Phosphoprotein</keyword>
<dbReference type="SUPFAM" id="SSF52799">
    <property type="entry name" value="(Phosphotyrosine protein) phosphatases II"/>
    <property type="match status" value="1"/>
</dbReference>
<proteinExistence type="inferred from homology"/>
<dbReference type="FunFam" id="3.90.190.10:FF:000045">
    <property type="entry name" value="Tyrosine-protein phosphatase non-receptor type 12"/>
    <property type="match status" value="1"/>
</dbReference>
<feature type="region of interest" description="Disordered" evidence="8">
    <location>
        <begin position="934"/>
        <end position="967"/>
    </location>
</feature>
<reference evidence="12" key="1">
    <citation type="submission" date="2015-02" db="EMBL/GenBank/DDBJ databases">
        <title>Genome sequencing for Strongylocentrotus purpuratus.</title>
        <authorList>
            <person name="Murali S."/>
            <person name="Liu Y."/>
            <person name="Vee V."/>
            <person name="English A."/>
            <person name="Wang M."/>
            <person name="Skinner E."/>
            <person name="Han Y."/>
            <person name="Muzny D.M."/>
            <person name="Worley K.C."/>
            <person name="Gibbs R.A."/>
        </authorList>
    </citation>
    <scope>NUCLEOTIDE SEQUENCE</scope>
</reference>
<accession>A0A7M7RH71</accession>
<feature type="region of interest" description="Disordered" evidence="8">
    <location>
        <begin position="809"/>
        <end position="865"/>
    </location>
</feature>
<reference evidence="11" key="2">
    <citation type="submission" date="2021-01" db="UniProtKB">
        <authorList>
            <consortium name="EnsemblMetazoa"/>
        </authorList>
    </citation>
    <scope>IDENTIFICATION</scope>
</reference>
<dbReference type="InParanoid" id="A0A7M7RH71"/>
<comment type="subcellular location">
    <subcellularLocation>
        <location evidence="1">Cytoplasm</location>
    </subcellularLocation>
</comment>
<feature type="compositionally biased region" description="Polar residues" evidence="8">
    <location>
        <begin position="410"/>
        <end position="420"/>
    </location>
</feature>
<keyword evidence="5" id="KW-0378">Hydrolase</keyword>
<dbReference type="GO" id="GO:0005737">
    <property type="term" value="C:cytoplasm"/>
    <property type="evidence" value="ECO:0000318"/>
    <property type="project" value="GO_Central"/>
</dbReference>
<feature type="compositionally biased region" description="Basic and acidic residues" evidence="8">
    <location>
        <begin position="664"/>
        <end position="680"/>
    </location>
</feature>
<dbReference type="OMA" id="FLEHYEN"/>
<dbReference type="EC" id="3.1.3.48" evidence="2"/>
<feature type="compositionally biased region" description="Basic and acidic residues" evidence="8">
    <location>
        <begin position="561"/>
        <end position="572"/>
    </location>
</feature>
<evidence type="ECO:0000313" key="12">
    <source>
        <dbReference type="Proteomes" id="UP000007110"/>
    </source>
</evidence>
<feature type="compositionally biased region" description="Polar residues" evidence="8">
    <location>
        <begin position="523"/>
        <end position="534"/>
    </location>
</feature>
<evidence type="ECO:0000256" key="5">
    <source>
        <dbReference type="ARBA" id="ARBA00022801"/>
    </source>
</evidence>
<evidence type="ECO:0000259" key="10">
    <source>
        <dbReference type="PROSITE" id="PS50056"/>
    </source>
</evidence>
<keyword evidence="3" id="KW-0963">Cytoplasm</keyword>
<feature type="region of interest" description="Disordered" evidence="8">
    <location>
        <begin position="448"/>
        <end position="783"/>
    </location>
</feature>
<dbReference type="PROSITE" id="PS50055">
    <property type="entry name" value="TYR_PHOSPHATASE_PTP"/>
    <property type="match status" value="1"/>
</dbReference>
<name>A0A7M7RH71_STRPU</name>
<feature type="domain" description="Tyrosine-protein phosphatase" evidence="9">
    <location>
        <begin position="30"/>
        <end position="295"/>
    </location>
</feature>
<comment type="similarity">
    <text evidence="7">Belongs to the protein-tyrosine phosphatase family. Non-receptor class 4 subfamily.</text>
</comment>
<dbReference type="RefSeq" id="XP_796904.3">
    <property type="nucleotide sequence ID" value="XM_791811.5"/>
</dbReference>
<feature type="compositionally biased region" description="Polar residues" evidence="8">
    <location>
        <begin position="745"/>
        <end position="758"/>
    </location>
</feature>
<dbReference type="SMART" id="SM00194">
    <property type="entry name" value="PTPc"/>
    <property type="match status" value="1"/>
</dbReference>
<feature type="compositionally biased region" description="Basic residues" evidence="8">
    <location>
        <begin position="478"/>
        <end position="490"/>
    </location>
</feature>
<dbReference type="PROSITE" id="PS00383">
    <property type="entry name" value="TYR_PHOSPHATASE_1"/>
    <property type="match status" value="1"/>
</dbReference>
<dbReference type="Proteomes" id="UP000007110">
    <property type="component" value="Unassembled WGS sequence"/>
</dbReference>
<protein>
    <recommendedName>
        <fullName evidence="2">protein-tyrosine-phosphatase</fullName>
        <ecNumber evidence="2">3.1.3.48</ecNumber>
    </recommendedName>
</protein>
<dbReference type="InterPro" id="IPR029021">
    <property type="entry name" value="Prot-tyrosine_phosphatase-like"/>
</dbReference>
<dbReference type="InterPro" id="IPR016130">
    <property type="entry name" value="Tyr_Pase_AS"/>
</dbReference>
<evidence type="ECO:0000256" key="7">
    <source>
        <dbReference type="ARBA" id="ARBA00034734"/>
    </source>
</evidence>
<dbReference type="PANTHER" id="PTHR45983:SF2">
    <property type="entry name" value="PROTEIN-TYROSINE-PHOSPHATASE"/>
    <property type="match status" value="1"/>
</dbReference>
<feature type="region of interest" description="Disordered" evidence="8">
    <location>
        <begin position="323"/>
        <end position="434"/>
    </location>
</feature>
<keyword evidence="6" id="KW-0904">Protein phosphatase</keyword>
<dbReference type="Gene3D" id="3.90.190.10">
    <property type="entry name" value="Protein tyrosine phosphatase superfamily"/>
    <property type="match status" value="1"/>
</dbReference>
<feature type="compositionally biased region" description="Pro residues" evidence="8">
    <location>
        <begin position="365"/>
        <end position="374"/>
    </location>
</feature>
<dbReference type="OrthoDB" id="10253954at2759"/>
<dbReference type="PROSITE" id="PS50056">
    <property type="entry name" value="TYR_PHOSPHATASE_2"/>
    <property type="match status" value="1"/>
</dbReference>
<sequence length="967" mass="106612">MSLKENLENFLEHYENMADLSSSLDGSDSFELEFNHLKQISQRYRTEKVYPTSAGESDVNMRKNRYKDILPFDHSRYLLSQIDNVEGSDYVNANFLKGAANDHTYLAAQGPLPHTVNEFWRMLWECNTEIIVMACNEFELGRHKCERYWVDEGEEHCFGDILVTQIGQQRVTKDFMIRTLKATRDKEEKIFNQFHYTAWPDHGVPTSVKPILDMIKLVREYQTAEEPPIVVHCSAGCGRTGTICVIDYVRNALQLEKIDQNFSLYDIIVEMRKQRHAIVQTRNQYELVHRAVVDMFQAHLGIKPEDYGHNYENVQLKHEHFEQPRMPPKVPGQSGAAADKRDSSSHNYVNCNVTPKGVSVDSPELPMPKLPSGPPKSSRGSDSPDGSIYANCDVGATSGDSGKPSKDASHPSSSKQTSQAKPRPSPDDRFKSNFKATLSAFKDIEFDVGGTQTTPSSPTPTSVVLTKPKPGQAVKPGAHAKPHIAGKPKTKPSPPVKPSSVDVNAKPVSEKTGNGEFFKAIATRQNSNPATRSTPAKDVSHSAAKNTDKKEALRLPIKPTRNLEKSKSEGDRGMVSPGVRQGPIKPGFNKGISKDRPSQPPPKPPASAKPPLQRANGEDRTSVKGRHDYEEVHISPPHDKVKDTTELPSSKNFRGSPTQQMDSFDAKDSGIIRRKTESLRKLSSGSVQSSGSDSRSSRKNSDEYAYVQQPTSNIDKLLKSEEGAASPKAASAMYSEAYSEVSSSPNKSGQRMSASSKEYSYVDTSKIVAPEKPKRGESVSGGNGDAAYDLVGIPSHDGTFDSFMDTDSTYSATGESLDDMGSDIPVLPARTAQSYQLVDDEEKDKDEKASGGGKRNKIKARLANSRDIIGEKQGKIVNNTKGLFKRIGVALKPETSHMAPCPEPDTAKPSNINDLLEKTLLDYKPAYKEGPVSYKDQEIGFPKRVANPRRPRSPPSSWGVRSAQVHL</sequence>
<evidence type="ECO:0000256" key="8">
    <source>
        <dbReference type="SAM" id="MobiDB-lite"/>
    </source>
</evidence>
<dbReference type="InterPro" id="IPR000242">
    <property type="entry name" value="PTP_cat"/>
</dbReference>
<evidence type="ECO:0000259" key="9">
    <source>
        <dbReference type="PROSITE" id="PS50055"/>
    </source>
</evidence>
<keyword evidence="12" id="KW-1185">Reference proteome</keyword>
<evidence type="ECO:0000256" key="2">
    <source>
        <dbReference type="ARBA" id="ARBA00013064"/>
    </source>
</evidence>
<evidence type="ECO:0000256" key="6">
    <source>
        <dbReference type="ARBA" id="ARBA00022912"/>
    </source>
</evidence>
<dbReference type="SMART" id="SM00404">
    <property type="entry name" value="PTPc_motif"/>
    <property type="match status" value="1"/>
</dbReference>
<dbReference type="GO" id="GO:0004726">
    <property type="term" value="F:non-membrane spanning protein tyrosine phosphatase activity"/>
    <property type="evidence" value="ECO:0007669"/>
    <property type="project" value="InterPro"/>
</dbReference>
<feature type="compositionally biased region" description="Basic and acidic residues" evidence="8">
    <location>
        <begin position="616"/>
        <end position="645"/>
    </location>
</feature>
<feature type="compositionally biased region" description="Low complexity" evidence="8">
    <location>
        <begin position="681"/>
        <end position="694"/>
    </location>
</feature>
<organism evidence="11 12">
    <name type="scientific">Strongylocentrotus purpuratus</name>
    <name type="common">Purple sea urchin</name>
    <dbReference type="NCBI Taxonomy" id="7668"/>
    <lineage>
        <taxon>Eukaryota</taxon>
        <taxon>Metazoa</taxon>
        <taxon>Echinodermata</taxon>
        <taxon>Eleutherozoa</taxon>
        <taxon>Echinozoa</taxon>
        <taxon>Echinoidea</taxon>
        <taxon>Euechinoidea</taxon>
        <taxon>Echinacea</taxon>
        <taxon>Camarodonta</taxon>
        <taxon>Echinidea</taxon>
        <taxon>Strongylocentrotidae</taxon>
        <taxon>Strongylocentrotus</taxon>
    </lineage>
</organism>
<feature type="compositionally biased region" description="Low complexity" evidence="8">
    <location>
        <begin position="729"/>
        <end position="744"/>
    </location>
</feature>
<dbReference type="InterPro" id="IPR000387">
    <property type="entry name" value="Tyr_Pase_dom"/>
</dbReference>
<dbReference type="PANTHER" id="PTHR45983">
    <property type="entry name" value="TYROSINE PHOSPHATSE N18, PUTATIVE-RELATED"/>
    <property type="match status" value="1"/>
</dbReference>
<dbReference type="AlphaFoldDB" id="A0A7M7RH71"/>
<evidence type="ECO:0000256" key="4">
    <source>
        <dbReference type="ARBA" id="ARBA00022553"/>
    </source>
</evidence>
<dbReference type="InterPro" id="IPR003595">
    <property type="entry name" value="Tyr_Pase_cat"/>
</dbReference>
<evidence type="ECO:0000256" key="3">
    <source>
        <dbReference type="ARBA" id="ARBA00022490"/>
    </source>
</evidence>
<dbReference type="GeneID" id="592279"/>
<feature type="compositionally biased region" description="Low complexity" evidence="8">
    <location>
        <begin position="453"/>
        <end position="470"/>
    </location>
</feature>
<dbReference type="KEGG" id="spu:592279"/>
<dbReference type="Pfam" id="PF00102">
    <property type="entry name" value="Y_phosphatase"/>
    <property type="match status" value="1"/>
</dbReference>
<dbReference type="GO" id="GO:0004725">
    <property type="term" value="F:protein tyrosine phosphatase activity"/>
    <property type="evidence" value="ECO:0000318"/>
    <property type="project" value="GO_Central"/>
</dbReference>
<evidence type="ECO:0000256" key="1">
    <source>
        <dbReference type="ARBA" id="ARBA00004496"/>
    </source>
</evidence>
<feature type="compositionally biased region" description="Pro residues" evidence="8">
    <location>
        <begin position="598"/>
        <end position="608"/>
    </location>
</feature>
<dbReference type="PRINTS" id="PR00700">
    <property type="entry name" value="PRTYPHPHTASE"/>
</dbReference>
<dbReference type="CDD" id="cd14542">
    <property type="entry name" value="PTPc-N22_18_12"/>
    <property type="match status" value="1"/>
</dbReference>